<keyword evidence="2" id="KW-1185">Reference proteome</keyword>
<protein>
    <submittedName>
        <fullName evidence="1">Uncharacterized protein</fullName>
    </submittedName>
</protein>
<gene>
    <name evidence="1" type="ORF">AArcSt11_16835</name>
</gene>
<accession>A0AAE3FUR0</accession>
<reference evidence="1 2" key="1">
    <citation type="journal article" date="2022" name="Syst. Appl. Microbiol.">
        <title>Natronocalculus amylovorans gen. nov., sp. nov., and Natranaeroarchaeum aerophilus sp. nov., dominant culturable amylolytic natronoarchaea from hypersaline soda lakes in southwestern Siberia.</title>
        <authorList>
            <person name="Sorokin D.Y."/>
            <person name="Elcheninov A.G."/>
            <person name="Khizhniak T.V."/>
            <person name="Koenen M."/>
            <person name="Bale N.J."/>
            <person name="Damste J.S.S."/>
            <person name="Kublanov I.V."/>
        </authorList>
    </citation>
    <scope>NUCLEOTIDE SEQUENCE [LARGE SCALE GENOMIC DNA]</scope>
    <source>
        <strain evidence="1 2">AArc-St1-1</strain>
    </source>
</reference>
<dbReference type="Proteomes" id="UP001202674">
    <property type="component" value="Unassembled WGS sequence"/>
</dbReference>
<dbReference type="EMBL" id="JAKRVY010000028">
    <property type="protein sequence ID" value="MCL9815315.1"/>
    <property type="molecule type" value="Genomic_DNA"/>
</dbReference>
<evidence type="ECO:0000313" key="1">
    <source>
        <dbReference type="EMBL" id="MCL9815315.1"/>
    </source>
</evidence>
<comment type="caution">
    <text evidence="1">The sequence shown here is derived from an EMBL/GenBank/DDBJ whole genome shotgun (WGS) entry which is preliminary data.</text>
</comment>
<dbReference type="RefSeq" id="WP_250598867.1">
    <property type="nucleotide sequence ID" value="NZ_JAKRVY010000028.1"/>
</dbReference>
<name>A0AAE3FUR0_9EURY</name>
<dbReference type="InterPro" id="IPR058264">
    <property type="entry name" value="DUF7958"/>
</dbReference>
<sequence length="314" mass="35158">MQAEIKKETDDGFGVLVTDNNGAEHKIGVCFDGEIDGHLCDAYASDPFDRTPAENEHNEQARRYARYYVARERGYETIEWRHDPARLLAAASAVAELDTDDVTEHFGDLYDQVRSHYGDVERPVPLPEEVRPGHVSYMQDIYLGLSDEAMIDLLTLDDAVEEVSVTAGESIEDRIATLLEAAPADTDVPDASALTVEAVSGVHIEWDDEAGQYHTQWGAEPDLDRDPDARFDVLPFAPEDIEDFQAQLARNLLCQVRDAYVGMGVAPPAPYRIKGLGRHQIATLYEHDDFYQRYHDPDAEIDWNALEPDPAVVE</sequence>
<dbReference type="AlphaFoldDB" id="A0AAE3FUR0"/>
<dbReference type="Pfam" id="PF25858">
    <property type="entry name" value="DUF7958"/>
    <property type="match status" value="1"/>
</dbReference>
<organism evidence="1 2">
    <name type="scientific">Natranaeroarchaeum aerophilus</name>
    <dbReference type="NCBI Taxonomy" id="2917711"/>
    <lineage>
        <taxon>Archaea</taxon>
        <taxon>Methanobacteriati</taxon>
        <taxon>Methanobacteriota</taxon>
        <taxon>Stenosarchaea group</taxon>
        <taxon>Halobacteria</taxon>
        <taxon>Halobacteriales</taxon>
        <taxon>Natronoarchaeaceae</taxon>
        <taxon>Natranaeroarchaeum</taxon>
    </lineage>
</organism>
<evidence type="ECO:0000313" key="2">
    <source>
        <dbReference type="Proteomes" id="UP001202674"/>
    </source>
</evidence>
<proteinExistence type="predicted"/>